<evidence type="ECO:0000259" key="6">
    <source>
        <dbReference type="Pfam" id="PF04357"/>
    </source>
</evidence>
<organism evidence="7 8">
    <name type="scientific">Ferrimonas balearica (strain DSM 9799 / CCM 4581 / KCTC 23876 / PAT)</name>
    <dbReference type="NCBI Taxonomy" id="550540"/>
    <lineage>
        <taxon>Bacteria</taxon>
        <taxon>Pseudomonadati</taxon>
        <taxon>Pseudomonadota</taxon>
        <taxon>Gammaproteobacteria</taxon>
        <taxon>Alteromonadales</taxon>
        <taxon>Ferrimonadaceae</taxon>
        <taxon>Ferrimonas</taxon>
    </lineage>
</organism>
<dbReference type="KEGG" id="fbl:Fbal_1439"/>
<name>E1SNF9_FERBD</name>
<feature type="domain" description="Translocation and assembly module TamB C-terminal" evidence="6">
    <location>
        <begin position="928"/>
        <end position="1262"/>
    </location>
</feature>
<accession>E1SNF9</accession>
<dbReference type="OrthoDB" id="5555605at2"/>
<evidence type="ECO:0000313" key="7">
    <source>
        <dbReference type="EMBL" id="ADN75643.1"/>
    </source>
</evidence>
<keyword evidence="2" id="KW-0812">Transmembrane</keyword>
<dbReference type="PANTHER" id="PTHR36985:SF1">
    <property type="entry name" value="TRANSLOCATION AND ASSEMBLY MODULE SUBUNIT TAMB"/>
    <property type="match status" value="1"/>
</dbReference>
<dbReference type="InterPro" id="IPR007452">
    <property type="entry name" value="TamB_C"/>
</dbReference>
<dbReference type="AlphaFoldDB" id="E1SNF9"/>
<protein>
    <recommendedName>
        <fullName evidence="6">Translocation and assembly module TamB C-terminal domain-containing protein</fullName>
    </recommendedName>
</protein>
<comment type="subcellular location">
    <subcellularLocation>
        <location evidence="1">Membrane</location>
        <topology evidence="1">Single-pass membrane protein</topology>
    </subcellularLocation>
</comment>
<dbReference type="EMBL" id="CP002209">
    <property type="protein sequence ID" value="ADN75643.1"/>
    <property type="molecule type" value="Genomic_DNA"/>
</dbReference>
<dbReference type="eggNOG" id="COG2911">
    <property type="taxonomic scope" value="Bacteria"/>
</dbReference>
<keyword evidence="8" id="KW-1185">Reference proteome</keyword>
<sequence>MIRRIVLILTFLPLALLVLLALLIGTPVGSRMVAAIADATVPGLSLNYQGGKINRGLQLSDVRFTMSGIDVEVDHLDGQWRLGCLLNKQICVDGLDIDGVRVAIDTDQIGAGGSDEPEAPPAPPRQPGPDGYTGMGLPFSILGDNLDLRNIDVRVNDMTYKAVRLRAAAEVASTRIAVERLQLDGADINIPLGDDDEGDAEPAVQPAPTGDELERWAMAHLPEVDLPFAIDVQQALARDARVQVGWMDHRVEHLSFLGSWQHTVLSLPHIEVRHNWASLTGRVWMDFEDGYGIDAEVEGEMGELLWLPELAGHQVHATAEQRLTDLRFTLDTEGALTGNVKGQIELGLPSMPFQLSLNASQLRWPLQGDAEYQGENVRLTASGDLNQQRAELQGQLSAAGYTSGEVQVAVEHHPGTLTVQQAQVDGDLGQASFQGHLNYGEQLDWQASITADDLDLSNLHPDLTLQLDGKASTQGYYQAIEDQPDRWAIDIDNADLTGMLWDYPLRLQGGLALNSDWQGDADQLDLTINQTTLKLNGAIVDGEWALNGTLRADSLASWLPELSGDAKATLQLTGPVGDPKLDLVLSSRKPGYDEYLTDRADLVLAYWPRRDHQAQLNLNTGDLHLAGTRLGPVQVRGLGNRLRQDLDISLSGEINAALALGGNYYPEAGYWRGAVLNGAIGTPYGQWQTNLPAMLNYDQKRQAIVLGEHCWQGSGVDLCLKGPALLGPRGAVALSLDAQVRKALKKILPPRMRPKSRIEGEAYISWQPGQLPYLQAQLHDRDGSLVLRRGGGLPPSRIEWNSIDLLATLNQEGLALQFKTQIDDAKSVDMAINLGPEAPYALSGHLRTTALQLEPYLAWLPSLSDAQATLGGDLTFSGTLREPQLNGELALTQGRFKAVVNPTELKDMDLRLIFTGSQVEVDGDVQMGQGKADLNGTLNWADGVRGELALIGERLSILYPPMLMLEASPQMRFELTPERVRVRGTVKVPEGSFTLSSLPEGAVAVSDDVVYIDQQEETASPVSSHLDLNMDIEIENKLKVSAFGLTGNVGGKLTLRQQPGQPMQAYGDLNLLDGVFRAFGQRLTIRRGMATFNGPPTLPNLDVEAVRIIESEDVTAGLRLTGTPNSPQMTLFSSPAMEQQEILSYITRGQGLNSSDGGSALFASAALGLGVNTTEGVFTTIGEGLGFQNVVLDTESDGEDTQVTISGYLGKRLFLKYGVGVFGESINELTVRYYLLQRLWLEAVSAAAENTEQSLDLYYSFDID</sequence>
<keyword evidence="4" id="KW-0472">Membrane</keyword>
<evidence type="ECO:0000256" key="3">
    <source>
        <dbReference type="ARBA" id="ARBA00022989"/>
    </source>
</evidence>
<dbReference type="RefSeq" id="WP_013344949.1">
    <property type="nucleotide sequence ID" value="NC_014541.1"/>
</dbReference>
<dbReference type="GeneID" id="67181656"/>
<evidence type="ECO:0000256" key="4">
    <source>
        <dbReference type="ARBA" id="ARBA00023136"/>
    </source>
</evidence>
<evidence type="ECO:0000256" key="2">
    <source>
        <dbReference type="ARBA" id="ARBA00022692"/>
    </source>
</evidence>
<dbReference type="HOGENOM" id="CLU_002338_0_1_6"/>
<dbReference type="GO" id="GO:0005886">
    <property type="term" value="C:plasma membrane"/>
    <property type="evidence" value="ECO:0007669"/>
    <property type="project" value="InterPro"/>
</dbReference>
<proteinExistence type="predicted"/>
<feature type="region of interest" description="Disordered" evidence="5">
    <location>
        <begin position="108"/>
        <end position="134"/>
    </location>
</feature>
<dbReference type="GO" id="GO:0009306">
    <property type="term" value="P:protein secretion"/>
    <property type="evidence" value="ECO:0007669"/>
    <property type="project" value="InterPro"/>
</dbReference>
<dbReference type="Pfam" id="PF04357">
    <property type="entry name" value="TamB"/>
    <property type="match status" value="1"/>
</dbReference>
<dbReference type="Proteomes" id="UP000006683">
    <property type="component" value="Chromosome"/>
</dbReference>
<evidence type="ECO:0000313" key="8">
    <source>
        <dbReference type="Proteomes" id="UP000006683"/>
    </source>
</evidence>
<keyword evidence="3" id="KW-1133">Transmembrane helix</keyword>
<evidence type="ECO:0000256" key="1">
    <source>
        <dbReference type="ARBA" id="ARBA00004167"/>
    </source>
</evidence>
<reference evidence="7 8" key="1">
    <citation type="journal article" date="2010" name="Stand. Genomic Sci.">
        <title>Complete genome sequence of Ferrimonas balearica type strain (PAT).</title>
        <authorList>
            <person name="Nolan M."/>
            <person name="Sikorski J."/>
            <person name="Davenport K."/>
            <person name="Lucas S."/>
            <person name="Glavina Del Rio T."/>
            <person name="Tice H."/>
            <person name="Cheng J."/>
            <person name="Goodwin L."/>
            <person name="Pitluck S."/>
            <person name="Liolios K."/>
            <person name="Ivanova N."/>
            <person name="Mavromatis K."/>
            <person name="Ovchinnikova G."/>
            <person name="Pati A."/>
            <person name="Chen A."/>
            <person name="Palaniappan K."/>
            <person name="Land M."/>
            <person name="Hauser L."/>
            <person name="Chang Y."/>
            <person name="Jeffries C."/>
            <person name="Tapia R."/>
            <person name="Brettin T."/>
            <person name="Detter J."/>
            <person name="Han C."/>
            <person name="Yasawong M."/>
            <person name="Rohde M."/>
            <person name="Tindall B."/>
            <person name="Goker M."/>
            <person name="Woyke T."/>
            <person name="Bristow J."/>
            <person name="Eisen J."/>
            <person name="Markowitz V."/>
            <person name="Hugenholtz P."/>
            <person name="Kyrpides N."/>
            <person name="Klenk H."/>
            <person name="Lapidus A."/>
        </authorList>
    </citation>
    <scope>NUCLEOTIDE SEQUENCE [LARGE SCALE GENOMIC DNA]</scope>
    <source>
        <strain evidence="8">DSM 9799 / CCM 4581 / KCTC 23876 / PAT</strain>
    </source>
</reference>
<dbReference type="PANTHER" id="PTHR36985">
    <property type="entry name" value="TRANSLOCATION AND ASSEMBLY MODULE SUBUNIT TAMB"/>
    <property type="match status" value="1"/>
</dbReference>
<dbReference type="GO" id="GO:0097347">
    <property type="term" value="C:TAM protein secretion complex"/>
    <property type="evidence" value="ECO:0007669"/>
    <property type="project" value="TreeGrafter"/>
</dbReference>
<gene>
    <name evidence="7" type="ordered locus">Fbal_1439</name>
</gene>
<dbReference type="STRING" id="550540.Fbal_1439"/>
<evidence type="ECO:0000256" key="5">
    <source>
        <dbReference type="SAM" id="MobiDB-lite"/>
    </source>
</evidence>